<evidence type="ECO:0000313" key="2">
    <source>
        <dbReference type="EMBL" id="KAJ1089301.1"/>
    </source>
</evidence>
<dbReference type="Proteomes" id="UP001066276">
    <property type="component" value="Chromosome 11"/>
</dbReference>
<feature type="compositionally biased region" description="Basic residues" evidence="1">
    <location>
        <begin position="107"/>
        <end position="129"/>
    </location>
</feature>
<comment type="caution">
    <text evidence="2">The sequence shown here is derived from an EMBL/GenBank/DDBJ whole genome shotgun (WGS) entry which is preliminary data.</text>
</comment>
<accession>A0AAV7LCD1</accession>
<protein>
    <submittedName>
        <fullName evidence="2">Uncharacterized protein</fullName>
    </submittedName>
</protein>
<reference evidence="2" key="1">
    <citation type="journal article" date="2022" name="bioRxiv">
        <title>Sequencing and chromosome-scale assembly of the giantPleurodeles waltlgenome.</title>
        <authorList>
            <person name="Brown T."/>
            <person name="Elewa A."/>
            <person name="Iarovenko S."/>
            <person name="Subramanian E."/>
            <person name="Araus A.J."/>
            <person name="Petzold A."/>
            <person name="Susuki M."/>
            <person name="Suzuki K.-i.T."/>
            <person name="Hayashi T."/>
            <person name="Toyoda A."/>
            <person name="Oliveira C."/>
            <person name="Osipova E."/>
            <person name="Leigh N.D."/>
            <person name="Simon A."/>
            <person name="Yun M.H."/>
        </authorList>
    </citation>
    <scope>NUCLEOTIDE SEQUENCE</scope>
    <source>
        <strain evidence="2">20211129_DDA</strain>
        <tissue evidence="2">Liver</tissue>
    </source>
</reference>
<feature type="compositionally biased region" description="Polar residues" evidence="1">
    <location>
        <begin position="216"/>
        <end position="226"/>
    </location>
</feature>
<name>A0AAV7LCD1_PLEWA</name>
<feature type="region of interest" description="Disordered" evidence="1">
    <location>
        <begin position="76"/>
        <end position="226"/>
    </location>
</feature>
<feature type="region of interest" description="Disordered" evidence="1">
    <location>
        <begin position="1"/>
        <end position="64"/>
    </location>
</feature>
<organism evidence="2 3">
    <name type="scientific">Pleurodeles waltl</name>
    <name type="common">Iberian ribbed newt</name>
    <dbReference type="NCBI Taxonomy" id="8319"/>
    <lineage>
        <taxon>Eukaryota</taxon>
        <taxon>Metazoa</taxon>
        <taxon>Chordata</taxon>
        <taxon>Craniata</taxon>
        <taxon>Vertebrata</taxon>
        <taxon>Euteleostomi</taxon>
        <taxon>Amphibia</taxon>
        <taxon>Batrachia</taxon>
        <taxon>Caudata</taxon>
        <taxon>Salamandroidea</taxon>
        <taxon>Salamandridae</taxon>
        <taxon>Pleurodelinae</taxon>
        <taxon>Pleurodeles</taxon>
    </lineage>
</organism>
<sequence length="226" mass="23627">MERKGRKSTPPPGKAESSVPRGEPPGAHPGVPGATSSGHRLRFVEAQVPGGLPLGASRSPGPSSTIALAACRTLLTSLGSPGGPHRRGCSHRGSFAARADPVEIKSSKRLGRRSSYSRRRQAGARRRPGHREPRLQLGAAPSLQSTRAHAPGPSAGSLPATAAPPVQGSCVKEQAAPSQPSREVPAPTAIFSLRSRRVNGALLRRHSPHQDPHGTGRSQGWSARHH</sequence>
<evidence type="ECO:0000256" key="1">
    <source>
        <dbReference type="SAM" id="MobiDB-lite"/>
    </source>
</evidence>
<dbReference type="EMBL" id="JANPWB010000015">
    <property type="protein sequence ID" value="KAJ1089301.1"/>
    <property type="molecule type" value="Genomic_DNA"/>
</dbReference>
<proteinExistence type="predicted"/>
<dbReference type="AlphaFoldDB" id="A0AAV7LCD1"/>
<evidence type="ECO:0000313" key="3">
    <source>
        <dbReference type="Proteomes" id="UP001066276"/>
    </source>
</evidence>
<gene>
    <name evidence="2" type="ORF">NDU88_002452</name>
</gene>
<keyword evidence="3" id="KW-1185">Reference proteome</keyword>